<dbReference type="Proteomes" id="UP000652761">
    <property type="component" value="Unassembled WGS sequence"/>
</dbReference>
<feature type="compositionally biased region" description="Basic and acidic residues" evidence="1">
    <location>
        <begin position="138"/>
        <end position="148"/>
    </location>
</feature>
<feature type="compositionally biased region" description="Polar residues" evidence="1">
    <location>
        <begin position="208"/>
        <end position="217"/>
    </location>
</feature>
<accession>A0A843WQW2</accession>
<evidence type="ECO:0000256" key="1">
    <source>
        <dbReference type="SAM" id="MobiDB-lite"/>
    </source>
</evidence>
<feature type="compositionally biased region" description="Polar residues" evidence="1">
    <location>
        <begin position="238"/>
        <end position="251"/>
    </location>
</feature>
<feature type="compositionally biased region" description="Polar residues" evidence="1">
    <location>
        <begin position="51"/>
        <end position="64"/>
    </location>
</feature>
<dbReference type="AlphaFoldDB" id="A0A843WQW2"/>
<evidence type="ECO:0000313" key="2">
    <source>
        <dbReference type="EMBL" id="MQM13833.1"/>
    </source>
</evidence>
<feature type="region of interest" description="Disordered" evidence="1">
    <location>
        <begin position="1"/>
        <end position="251"/>
    </location>
</feature>
<keyword evidence="3" id="KW-1185">Reference proteome</keyword>
<sequence>MLTTHTAGNARRTSRHHDRSETNSGDNESLLEESRGGLPVPYQQEQHELQQRGSKTTLQSSKARNTYCRVLQSSGNRVNASTTTRQHNAEANPRHTPAETKKLTEDRSNHERPESHDTSTNIPDLHKVGKEQPGVTTRDTKQPCEKQHLTTCTATSDLHKVEGPQAEPTCTSNTPRGQGTTPTGATTNGTKERVTEIAVGCLHKTPRKNPQNGNHYTRPTRPTDKAQGSETRLGYNHRVNQGNKNTSSETA</sequence>
<proteinExistence type="predicted"/>
<evidence type="ECO:0000313" key="3">
    <source>
        <dbReference type="Proteomes" id="UP000652761"/>
    </source>
</evidence>
<comment type="caution">
    <text evidence="2">The sequence shown here is derived from an EMBL/GenBank/DDBJ whole genome shotgun (WGS) entry which is preliminary data.</text>
</comment>
<organism evidence="2 3">
    <name type="scientific">Colocasia esculenta</name>
    <name type="common">Wild taro</name>
    <name type="synonym">Arum esculentum</name>
    <dbReference type="NCBI Taxonomy" id="4460"/>
    <lineage>
        <taxon>Eukaryota</taxon>
        <taxon>Viridiplantae</taxon>
        <taxon>Streptophyta</taxon>
        <taxon>Embryophyta</taxon>
        <taxon>Tracheophyta</taxon>
        <taxon>Spermatophyta</taxon>
        <taxon>Magnoliopsida</taxon>
        <taxon>Liliopsida</taxon>
        <taxon>Araceae</taxon>
        <taxon>Aroideae</taxon>
        <taxon>Colocasieae</taxon>
        <taxon>Colocasia</taxon>
    </lineage>
</organism>
<feature type="compositionally biased region" description="Low complexity" evidence="1">
    <location>
        <begin position="173"/>
        <end position="189"/>
    </location>
</feature>
<protein>
    <submittedName>
        <fullName evidence="2">Uncharacterized protein</fullName>
    </submittedName>
</protein>
<gene>
    <name evidence="2" type="ORF">Taro_046760</name>
</gene>
<feature type="compositionally biased region" description="Basic and acidic residues" evidence="1">
    <location>
        <begin position="92"/>
        <end position="117"/>
    </location>
</feature>
<feature type="compositionally biased region" description="Polar residues" evidence="1">
    <location>
        <begin position="71"/>
        <end position="86"/>
    </location>
</feature>
<name>A0A843WQW2_COLES</name>
<reference evidence="2" key="1">
    <citation type="submission" date="2017-07" db="EMBL/GenBank/DDBJ databases">
        <title>Taro Niue Genome Assembly and Annotation.</title>
        <authorList>
            <person name="Atibalentja N."/>
            <person name="Keating K."/>
            <person name="Fields C.J."/>
        </authorList>
    </citation>
    <scope>NUCLEOTIDE SEQUENCE</scope>
    <source>
        <strain evidence="2">Niue_2</strain>
        <tissue evidence="2">Leaf</tissue>
    </source>
</reference>
<dbReference type="EMBL" id="NMUH01005847">
    <property type="protein sequence ID" value="MQM13833.1"/>
    <property type="molecule type" value="Genomic_DNA"/>
</dbReference>